<dbReference type="AlphaFoldDB" id="A0A0S2F8X3"/>
<evidence type="ECO:0000313" key="5">
    <source>
        <dbReference type="EMBL" id="ALN79986.1"/>
    </source>
</evidence>
<dbReference type="RefSeq" id="WP_057917428.1">
    <property type="nucleotide sequence ID" value="NZ_CP011129.1"/>
</dbReference>
<dbReference type="Pfam" id="PF20009">
    <property type="entry name" value="GEVED"/>
    <property type="match status" value="1"/>
</dbReference>
<dbReference type="NCBIfam" id="TIGR01451">
    <property type="entry name" value="B_ant_repeat"/>
    <property type="match status" value="1"/>
</dbReference>
<dbReference type="InterPro" id="IPR001434">
    <property type="entry name" value="OmcB-like_DUF11"/>
</dbReference>
<feature type="domain" description="GEVED" evidence="2">
    <location>
        <begin position="365"/>
        <end position="441"/>
    </location>
</feature>
<dbReference type="InterPro" id="IPR045474">
    <property type="entry name" value="GEVED"/>
</dbReference>
<feature type="domain" description="SpaA-like prealbumin fold" evidence="3">
    <location>
        <begin position="460"/>
        <end position="571"/>
    </location>
</feature>
<dbReference type="InterPro" id="IPR047589">
    <property type="entry name" value="DUF11_rpt"/>
</dbReference>
<name>A0A0S2F8X3_LYSAN</name>
<dbReference type="EMBL" id="CP011129">
    <property type="protein sequence ID" value="ALN79986.1"/>
    <property type="molecule type" value="Genomic_DNA"/>
</dbReference>
<dbReference type="Pfam" id="PF01345">
    <property type="entry name" value="DUF11"/>
    <property type="match status" value="1"/>
</dbReference>
<evidence type="ECO:0000259" key="4">
    <source>
        <dbReference type="Pfam" id="PF24514"/>
    </source>
</evidence>
<evidence type="ECO:0000259" key="3">
    <source>
        <dbReference type="Pfam" id="PF20674"/>
    </source>
</evidence>
<dbReference type="InterPro" id="IPR048834">
    <property type="entry name" value="SpaA_pre-album"/>
</dbReference>
<organism evidence="5 6">
    <name type="scientific">Lysobacter antibioticus</name>
    <dbReference type="NCBI Taxonomy" id="84531"/>
    <lineage>
        <taxon>Bacteria</taxon>
        <taxon>Pseudomonadati</taxon>
        <taxon>Pseudomonadota</taxon>
        <taxon>Gammaproteobacteria</taxon>
        <taxon>Lysobacterales</taxon>
        <taxon>Lysobacteraceae</taxon>
        <taxon>Lysobacter</taxon>
    </lineage>
</organism>
<protein>
    <submittedName>
        <fullName evidence="5">Uncharacterized protein</fullName>
    </submittedName>
</protein>
<dbReference type="KEGG" id="lab:LA76x_1834"/>
<dbReference type="STRING" id="84531.LA76x_1834"/>
<dbReference type="eggNOG" id="COG2373">
    <property type="taxonomic scope" value="Bacteria"/>
</dbReference>
<dbReference type="Pfam" id="PF24514">
    <property type="entry name" value="SpaA_4"/>
    <property type="match status" value="1"/>
</dbReference>
<keyword evidence="6" id="KW-1185">Reference proteome</keyword>
<dbReference type="InterPro" id="IPR055371">
    <property type="entry name" value="SpaA_PFL_dom_4"/>
</dbReference>
<dbReference type="Proteomes" id="UP000060787">
    <property type="component" value="Chromosome"/>
</dbReference>
<dbReference type="Pfam" id="PF20674">
    <property type="entry name" value="SpaA_3"/>
    <property type="match status" value="1"/>
</dbReference>
<evidence type="ECO:0000313" key="6">
    <source>
        <dbReference type="Proteomes" id="UP000060787"/>
    </source>
</evidence>
<gene>
    <name evidence="5" type="ORF">LA76x_1834</name>
</gene>
<reference evidence="5 6" key="1">
    <citation type="journal article" date="2015" name="BMC Genomics">
        <title>Comparative genomics and metabolic profiling of the genus Lysobacter.</title>
        <authorList>
            <person name="de Bruijn I."/>
            <person name="Cheng X."/>
            <person name="de Jager V."/>
            <person name="Exposito R.G."/>
            <person name="Watrous J."/>
            <person name="Patel N."/>
            <person name="Postma J."/>
            <person name="Dorrestein P.C."/>
            <person name="Kobayashi D."/>
            <person name="Raaijmakers J.M."/>
        </authorList>
    </citation>
    <scope>NUCLEOTIDE SEQUENCE [LARGE SCALE GENOMIC DNA]</scope>
    <source>
        <strain evidence="5 6">76</strain>
    </source>
</reference>
<feature type="domain" description="DUF11" evidence="1">
    <location>
        <begin position="686"/>
        <end position="793"/>
    </location>
</feature>
<evidence type="ECO:0000259" key="1">
    <source>
        <dbReference type="Pfam" id="PF01345"/>
    </source>
</evidence>
<dbReference type="PATRIC" id="fig|84531.8.peg.1860"/>
<sequence length="794" mass="79014">MRSQQNTVPRQRLGEHAHAIVFAAGQDGATISSIGRLRIGPGPRFAPRALAWLSALLVLGGALPVSASEQNDAVDTALNRVSYASLLTVTAVSSGGTPGTTSTNVGAAAFDGNPPTAYDPRINLGSNTFNFMTPSPSGSTVNVVGGGQEAAGSLTFNFSRPVVNPRFHFARLGGTGGSAGNSTTFLTATGGATWTVIGGALSTTLGNTRLRASSTAPSVTCTDPASTSGCGTAQLNGSFTSVALNIGLGNPTTFTGTITADGYGVTITVDEDFSDAPTSYGMAGHVNSGLTLGASLSIDPTLPLTIPNGTAYIATPPATSPRASTNAAGDTDNAFASLPIVGVGSYSLSVPVAGFQTVAGATPQLCGWIDFNRNGSFETGERACAGVTGNGNVALNWTIPTGATYVAGESYARLRLGYTTSQVQSATGLADSGEVEDYPITLLPRVRLTKALVPTSDPGLFNLSVVPPSATAVQTNTGAVANVGHGGTTDWVPMPFGTLITVSETAGTGTSLSNYTSSIACTDRSGATVPLGAAGTTRTFFSLISAPVGPPTTPNTANANLSEISCTATNARLPTLQVVKVTQNGVGTFSFGGSNGIANHDITTVTAGTGVAGPVQVLTAASTATTVTEAPLPAGYLLGGISCSGLGAGGNATVDLPNRSVSLDAAATASGSAIVCTFTNIAQVADLAITKTNTPLAGDNDQANDTLVRGAITQYTLRVTNNGPVSVTGAVVRDTPGAGLNCPSGNLVSCSSVPAGACPGAPSPILMSDLTAGVPLGTLSVGTVATLTFSCTVL</sequence>
<proteinExistence type="predicted"/>
<feature type="domain" description="SpaA-like prealbumin fold" evidence="4">
    <location>
        <begin position="576"/>
        <end position="680"/>
    </location>
</feature>
<accession>A0A0S2F8X3</accession>
<evidence type="ECO:0000259" key="2">
    <source>
        <dbReference type="Pfam" id="PF20009"/>
    </source>
</evidence>